<keyword evidence="2" id="KW-1185">Reference proteome</keyword>
<organism evidence="1 2">
    <name type="scientific">Shimazuella alba</name>
    <dbReference type="NCBI Taxonomy" id="2690964"/>
    <lineage>
        <taxon>Bacteria</taxon>
        <taxon>Bacillati</taxon>
        <taxon>Bacillota</taxon>
        <taxon>Bacilli</taxon>
        <taxon>Bacillales</taxon>
        <taxon>Thermoactinomycetaceae</taxon>
        <taxon>Shimazuella</taxon>
    </lineage>
</organism>
<dbReference type="Proteomes" id="UP000430692">
    <property type="component" value="Unassembled WGS sequence"/>
</dbReference>
<evidence type="ECO:0000313" key="1">
    <source>
        <dbReference type="EMBL" id="MXQ52506.1"/>
    </source>
</evidence>
<proteinExistence type="predicted"/>
<accession>A0A6I4VRK0</accession>
<comment type="caution">
    <text evidence="1">The sequence shown here is derived from an EMBL/GenBank/DDBJ whole genome shotgun (WGS) entry which is preliminary data.</text>
</comment>
<name>A0A6I4VRK0_9BACL</name>
<sequence>MSSCWLYELLETHLSEVQLKQVESFIHTESWATPAARYRDWNEEDPPLRFRLDIDVQT</sequence>
<gene>
    <name evidence="1" type="ORF">GSM42_01800</name>
</gene>
<reference evidence="1 2" key="1">
    <citation type="submission" date="2019-12" db="EMBL/GenBank/DDBJ databases">
        <title>Whole-genome analyses of novel actinobacteria.</title>
        <authorList>
            <person name="Sahin N."/>
            <person name="Saygin H."/>
        </authorList>
    </citation>
    <scope>NUCLEOTIDE SEQUENCE [LARGE SCALE GENOMIC DNA]</scope>
    <source>
        <strain evidence="1 2">KC615</strain>
    </source>
</reference>
<evidence type="ECO:0000313" key="2">
    <source>
        <dbReference type="Proteomes" id="UP000430692"/>
    </source>
</evidence>
<protein>
    <submittedName>
        <fullName evidence="1">Uncharacterized protein</fullName>
    </submittedName>
</protein>
<dbReference type="AlphaFoldDB" id="A0A6I4VRK0"/>
<dbReference type="RefSeq" id="WP_160799521.1">
    <property type="nucleotide sequence ID" value="NZ_WUUL01000001.1"/>
</dbReference>
<dbReference type="EMBL" id="WUUL01000001">
    <property type="protein sequence ID" value="MXQ52506.1"/>
    <property type="molecule type" value="Genomic_DNA"/>
</dbReference>